<protein>
    <submittedName>
        <fullName evidence="3">Amidohydrolase</fullName>
    </submittedName>
</protein>
<dbReference type="SUPFAM" id="SSF53187">
    <property type="entry name" value="Zn-dependent exopeptidases"/>
    <property type="match status" value="1"/>
</dbReference>
<proteinExistence type="predicted"/>
<dbReference type="InterPro" id="IPR017439">
    <property type="entry name" value="Amidohydrolase"/>
</dbReference>
<dbReference type="Pfam" id="PF01546">
    <property type="entry name" value="Peptidase_M20"/>
    <property type="match status" value="1"/>
</dbReference>
<evidence type="ECO:0000313" key="4">
    <source>
        <dbReference type="Proteomes" id="UP000017090"/>
    </source>
</evidence>
<dbReference type="RefSeq" id="WP_023052574.1">
    <property type="nucleotide sequence ID" value="NZ_AWXA01000003.1"/>
</dbReference>
<dbReference type="SUPFAM" id="SSF55031">
    <property type="entry name" value="Bacterial exopeptidase dimerisation domain"/>
    <property type="match status" value="1"/>
</dbReference>
<dbReference type="PANTHER" id="PTHR11014:SF63">
    <property type="entry name" value="METALLOPEPTIDASE, PUTATIVE (AFU_ORTHOLOGUE AFUA_6G09600)-RELATED"/>
    <property type="match status" value="1"/>
</dbReference>
<evidence type="ECO:0000256" key="1">
    <source>
        <dbReference type="PIRSR" id="PIRSR005962-1"/>
    </source>
</evidence>
<dbReference type="InterPro" id="IPR002933">
    <property type="entry name" value="Peptidase_M20"/>
</dbReference>
<accession>U7UUK0</accession>
<evidence type="ECO:0000313" key="3">
    <source>
        <dbReference type="EMBL" id="ERT62584.1"/>
    </source>
</evidence>
<dbReference type="eggNOG" id="COG1473">
    <property type="taxonomic scope" value="Bacteria"/>
</dbReference>
<comment type="caution">
    <text evidence="3">The sequence shown here is derived from an EMBL/GenBank/DDBJ whole genome shotgun (WGS) entry which is preliminary data.</text>
</comment>
<organism evidence="3 4">
    <name type="scientific">Megasphaera vaginalis</name>
    <name type="common">ex Srinivasan et al. 2021</name>
    <dbReference type="NCBI Taxonomy" id="1111454"/>
    <lineage>
        <taxon>Bacteria</taxon>
        <taxon>Bacillati</taxon>
        <taxon>Bacillota</taxon>
        <taxon>Negativicutes</taxon>
        <taxon>Veillonellales</taxon>
        <taxon>Veillonellaceae</taxon>
        <taxon>Megasphaera</taxon>
    </lineage>
</organism>
<keyword evidence="1" id="KW-0479">Metal-binding</keyword>
<feature type="binding site" evidence="1">
    <location>
        <position position="109"/>
    </location>
    <ligand>
        <name>Mn(2+)</name>
        <dbReference type="ChEBI" id="CHEBI:29035"/>
        <label>2</label>
    </ligand>
</feature>
<dbReference type="AlphaFoldDB" id="U7UUK0"/>
<dbReference type="Pfam" id="PF07687">
    <property type="entry name" value="M20_dimer"/>
    <property type="match status" value="1"/>
</dbReference>
<dbReference type="NCBIfam" id="TIGR01891">
    <property type="entry name" value="amidohydrolases"/>
    <property type="match status" value="1"/>
</dbReference>
<dbReference type="PATRIC" id="fig|1111454.3.peg.28"/>
<dbReference type="PANTHER" id="PTHR11014">
    <property type="entry name" value="PEPTIDASE M20 FAMILY MEMBER"/>
    <property type="match status" value="1"/>
</dbReference>
<dbReference type="InterPro" id="IPR011650">
    <property type="entry name" value="Peptidase_M20_dimer"/>
</dbReference>
<sequence length="420" mass="46058">MALHIQQAVAETKDKMVFLRRYFHENPELSLQETETLAVIKKELSLYHIPYTHVENGGIIAVLQGKQPGRTLLLRADIDALPIEENPCNLSGRRICISRRHGVMHACGHDGHTAMLLGAAKILSEHRTDFSGTVVFMFEQGEEESGPLEKLLHYLKEESGLHIDGCYATHVRWDVPTGKIAILDGAPMAGGFGFKIKITGKGGHGSRPDLAKSPIDCFHAFYNDLQSLRMRIVSPRQCLAVSLGSVHSGEALNVIPAELVFSGTCRFFSYEDGGRQFYEAFLSLLEKSCAVYGCTYEILHLPKPLFEVRNQPQCTAIARRAAISCLGQDALGDCEPWMASETFAITSRLYPGVLVFTGIANAEKGSGANHHTPEFDLDEDGLSSGLMMCLAYAVAFLADKAPLDFTPCNESLDSLAARNI</sequence>
<feature type="binding site" evidence="1">
    <location>
        <position position="143"/>
    </location>
    <ligand>
        <name>Mn(2+)</name>
        <dbReference type="ChEBI" id="CHEBI:29035"/>
        <label>2</label>
    </ligand>
</feature>
<gene>
    <name evidence="3" type="ORF">HMPREF1250_0378</name>
</gene>
<feature type="binding site" evidence="1">
    <location>
        <position position="107"/>
    </location>
    <ligand>
        <name>Mn(2+)</name>
        <dbReference type="ChEBI" id="CHEBI:29035"/>
        <label>2</label>
    </ligand>
</feature>
<dbReference type="Gene3D" id="3.30.70.360">
    <property type="match status" value="1"/>
</dbReference>
<dbReference type="STRING" id="1111454.HMPREF1250_0378"/>
<keyword evidence="4" id="KW-1185">Reference proteome</keyword>
<name>U7UUK0_9FIRM</name>
<reference evidence="3 4" key="1">
    <citation type="submission" date="2013-09" db="EMBL/GenBank/DDBJ databases">
        <authorList>
            <person name="Durkin A.S."/>
            <person name="Haft D.R."/>
            <person name="McCorrison J."/>
            <person name="Torralba M."/>
            <person name="Gillis M."/>
            <person name="Haft D.H."/>
            <person name="Methe B."/>
            <person name="Sutton G."/>
            <person name="Nelson K.E."/>
        </authorList>
    </citation>
    <scope>NUCLEOTIDE SEQUENCE [LARGE SCALE GENOMIC DNA]</scope>
    <source>
        <strain evidence="3 4">BV3C16-1</strain>
    </source>
</reference>
<dbReference type="GO" id="GO:0016787">
    <property type="term" value="F:hydrolase activity"/>
    <property type="evidence" value="ECO:0007669"/>
    <property type="project" value="UniProtKB-KW"/>
</dbReference>
<feature type="binding site" evidence="1">
    <location>
        <position position="170"/>
    </location>
    <ligand>
        <name>Mn(2+)</name>
        <dbReference type="ChEBI" id="CHEBI:29035"/>
        <label>2</label>
    </ligand>
</feature>
<dbReference type="EMBL" id="AWXA01000003">
    <property type="protein sequence ID" value="ERT62584.1"/>
    <property type="molecule type" value="Genomic_DNA"/>
</dbReference>
<dbReference type="GO" id="GO:0046872">
    <property type="term" value="F:metal ion binding"/>
    <property type="evidence" value="ECO:0007669"/>
    <property type="project" value="UniProtKB-KW"/>
</dbReference>
<comment type="cofactor">
    <cofactor evidence="1">
        <name>Mn(2+)</name>
        <dbReference type="ChEBI" id="CHEBI:29035"/>
    </cofactor>
    <text evidence="1">The Mn(2+) ion enhances activity.</text>
</comment>
<keyword evidence="1" id="KW-0464">Manganese</keyword>
<evidence type="ECO:0000259" key="2">
    <source>
        <dbReference type="Pfam" id="PF07687"/>
    </source>
</evidence>
<dbReference type="InterPro" id="IPR036264">
    <property type="entry name" value="Bact_exopeptidase_dim_dom"/>
</dbReference>
<feature type="binding site" evidence="1">
    <location>
        <position position="371"/>
    </location>
    <ligand>
        <name>Mn(2+)</name>
        <dbReference type="ChEBI" id="CHEBI:29035"/>
        <label>2</label>
    </ligand>
</feature>
<dbReference type="OrthoDB" id="1633187at2"/>
<feature type="domain" description="Peptidase M20 dimerisation" evidence="2">
    <location>
        <begin position="191"/>
        <end position="271"/>
    </location>
</feature>
<dbReference type="Gene3D" id="3.40.630.10">
    <property type="entry name" value="Zn peptidases"/>
    <property type="match status" value="1"/>
</dbReference>
<keyword evidence="3" id="KW-0378">Hydrolase</keyword>
<dbReference type="Proteomes" id="UP000017090">
    <property type="component" value="Unassembled WGS sequence"/>
</dbReference>
<dbReference type="PIRSF" id="PIRSF005962">
    <property type="entry name" value="Pept_M20D_amidohydro"/>
    <property type="match status" value="1"/>
</dbReference>